<dbReference type="Proteomes" id="UP000308600">
    <property type="component" value="Unassembled WGS sequence"/>
</dbReference>
<sequence>MAPTLRSRKTVAYSQPARFTGPINTTGLAALPPELLLEIVDYFRSVRTVWSVTGGPLPRAQRDRQIVIRILSQLCRSFRHANIEVCTVKEETWAKRGSRIKGIDGVRYAAWQKELAYDLINQLETVTIRNPQYAAHVQNVSVIITRFSLPTVLPEFARCLSLLPNLATLQLHSEVPSIFNFHHNIPLQKAFRGYKYKGIRTLVIPPSNIGILRACPNVHWLHLTQAGYAPNLADDHHQYGLHELTGVSSPFFLSGLASKLPHLNYIQLIASGVYADCAKCIKELPKFPELKTIEIRYPANSRISKKEFDALEKSASDVLGRLPSIQGIKRTVRLRSL</sequence>
<evidence type="ECO:0000313" key="2">
    <source>
        <dbReference type="Proteomes" id="UP000308600"/>
    </source>
</evidence>
<reference evidence="1 2" key="1">
    <citation type="journal article" date="2019" name="Nat. Ecol. Evol.">
        <title>Megaphylogeny resolves global patterns of mushroom evolution.</title>
        <authorList>
            <person name="Varga T."/>
            <person name="Krizsan K."/>
            <person name="Foldi C."/>
            <person name="Dima B."/>
            <person name="Sanchez-Garcia M."/>
            <person name="Sanchez-Ramirez S."/>
            <person name="Szollosi G.J."/>
            <person name="Szarkandi J.G."/>
            <person name="Papp V."/>
            <person name="Albert L."/>
            <person name="Andreopoulos W."/>
            <person name="Angelini C."/>
            <person name="Antonin V."/>
            <person name="Barry K.W."/>
            <person name="Bougher N.L."/>
            <person name="Buchanan P."/>
            <person name="Buyck B."/>
            <person name="Bense V."/>
            <person name="Catcheside P."/>
            <person name="Chovatia M."/>
            <person name="Cooper J."/>
            <person name="Damon W."/>
            <person name="Desjardin D."/>
            <person name="Finy P."/>
            <person name="Geml J."/>
            <person name="Haridas S."/>
            <person name="Hughes K."/>
            <person name="Justo A."/>
            <person name="Karasinski D."/>
            <person name="Kautmanova I."/>
            <person name="Kiss B."/>
            <person name="Kocsube S."/>
            <person name="Kotiranta H."/>
            <person name="LaButti K.M."/>
            <person name="Lechner B.E."/>
            <person name="Liimatainen K."/>
            <person name="Lipzen A."/>
            <person name="Lukacs Z."/>
            <person name="Mihaltcheva S."/>
            <person name="Morgado L.N."/>
            <person name="Niskanen T."/>
            <person name="Noordeloos M.E."/>
            <person name="Ohm R.A."/>
            <person name="Ortiz-Santana B."/>
            <person name="Ovrebo C."/>
            <person name="Racz N."/>
            <person name="Riley R."/>
            <person name="Savchenko A."/>
            <person name="Shiryaev A."/>
            <person name="Soop K."/>
            <person name="Spirin V."/>
            <person name="Szebenyi C."/>
            <person name="Tomsovsky M."/>
            <person name="Tulloss R.E."/>
            <person name="Uehling J."/>
            <person name="Grigoriev I.V."/>
            <person name="Vagvolgyi C."/>
            <person name="Papp T."/>
            <person name="Martin F.M."/>
            <person name="Miettinen O."/>
            <person name="Hibbett D.S."/>
            <person name="Nagy L.G."/>
        </authorList>
    </citation>
    <scope>NUCLEOTIDE SEQUENCE [LARGE SCALE GENOMIC DNA]</scope>
    <source>
        <strain evidence="1 2">NL-1719</strain>
    </source>
</reference>
<keyword evidence="2" id="KW-1185">Reference proteome</keyword>
<protein>
    <submittedName>
        <fullName evidence="1">Uncharacterized protein</fullName>
    </submittedName>
</protein>
<dbReference type="EMBL" id="ML208260">
    <property type="protein sequence ID" value="TFK76188.1"/>
    <property type="molecule type" value="Genomic_DNA"/>
</dbReference>
<gene>
    <name evidence="1" type="ORF">BDN72DRAFT_830725</name>
</gene>
<evidence type="ECO:0000313" key="1">
    <source>
        <dbReference type="EMBL" id="TFK76188.1"/>
    </source>
</evidence>
<proteinExistence type="predicted"/>
<accession>A0ACD3BDU0</accession>
<name>A0ACD3BDU0_9AGAR</name>
<organism evidence="1 2">
    <name type="scientific">Pluteus cervinus</name>
    <dbReference type="NCBI Taxonomy" id="181527"/>
    <lineage>
        <taxon>Eukaryota</taxon>
        <taxon>Fungi</taxon>
        <taxon>Dikarya</taxon>
        <taxon>Basidiomycota</taxon>
        <taxon>Agaricomycotina</taxon>
        <taxon>Agaricomycetes</taxon>
        <taxon>Agaricomycetidae</taxon>
        <taxon>Agaricales</taxon>
        <taxon>Pluteineae</taxon>
        <taxon>Pluteaceae</taxon>
        <taxon>Pluteus</taxon>
    </lineage>
</organism>